<accession>A0A3P6T9S1</accession>
<feature type="transmembrane region" description="Helical" evidence="1">
    <location>
        <begin position="12"/>
        <end position="33"/>
    </location>
</feature>
<reference evidence="2 3" key="1">
    <citation type="submission" date="2018-11" db="EMBL/GenBank/DDBJ databases">
        <authorList>
            <consortium name="Pathogen Informatics"/>
        </authorList>
    </citation>
    <scope>NUCLEOTIDE SEQUENCE [LARGE SCALE GENOMIC DNA]</scope>
</reference>
<evidence type="ECO:0000313" key="3">
    <source>
        <dbReference type="Proteomes" id="UP000281553"/>
    </source>
</evidence>
<keyword evidence="1" id="KW-0472">Membrane</keyword>
<keyword evidence="1" id="KW-0812">Transmembrane</keyword>
<dbReference type="OrthoDB" id="410267at2759"/>
<feature type="transmembrane region" description="Helical" evidence="1">
    <location>
        <begin position="67"/>
        <end position="91"/>
    </location>
</feature>
<proteinExistence type="predicted"/>
<sequence>MLTYLTINQGLGAYIATYCILFGIGMGIPYSVIFQVASSCPLLSLLLLWGLLLVTYAYVAVGAAGPYLYAIWTFAIFFCLSGHFVIIPGACTRSFGPKIWPQSTVWYMPQHESEDTVAELQYPERMSIRAVPLTSACATKTSKQKSAVPHFDSTATPSALLAAAIISQFDVKGAWIAVYTACAVCCFISFFISLFLRDEQVRCVDFTSTCSRHCDRCSHQPISDELEDKAAAAAGDYGDLQWF</sequence>
<protein>
    <submittedName>
        <fullName evidence="2">Uncharacterized protein</fullName>
    </submittedName>
</protein>
<organism evidence="2 3">
    <name type="scientific">Dibothriocephalus latus</name>
    <name type="common">Fish tapeworm</name>
    <name type="synonym">Diphyllobothrium latum</name>
    <dbReference type="NCBI Taxonomy" id="60516"/>
    <lineage>
        <taxon>Eukaryota</taxon>
        <taxon>Metazoa</taxon>
        <taxon>Spiralia</taxon>
        <taxon>Lophotrochozoa</taxon>
        <taxon>Platyhelminthes</taxon>
        <taxon>Cestoda</taxon>
        <taxon>Eucestoda</taxon>
        <taxon>Diphyllobothriidea</taxon>
        <taxon>Diphyllobothriidae</taxon>
        <taxon>Dibothriocephalus</taxon>
    </lineage>
</organism>
<name>A0A3P6T9S1_DIBLA</name>
<feature type="transmembrane region" description="Helical" evidence="1">
    <location>
        <begin position="174"/>
        <end position="196"/>
    </location>
</feature>
<keyword evidence="3" id="KW-1185">Reference proteome</keyword>
<dbReference type="Proteomes" id="UP000281553">
    <property type="component" value="Unassembled WGS sequence"/>
</dbReference>
<feature type="transmembrane region" description="Helical" evidence="1">
    <location>
        <begin position="40"/>
        <end position="61"/>
    </location>
</feature>
<evidence type="ECO:0000313" key="2">
    <source>
        <dbReference type="EMBL" id="VDK77565.1"/>
    </source>
</evidence>
<dbReference type="AlphaFoldDB" id="A0A3P6T9S1"/>
<gene>
    <name evidence="2" type="ORF">DILT_LOCUS2870</name>
</gene>
<dbReference type="EMBL" id="UYRU01042743">
    <property type="protein sequence ID" value="VDK77565.1"/>
    <property type="molecule type" value="Genomic_DNA"/>
</dbReference>
<evidence type="ECO:0000256" key="1">
    <source>
        <dbReference type="SAM" id="Phobius"/>
    </source>
</evidence>
<keyword evidence="1" id="KW-1133">Transmembrane helix</keyword>